<name>A0A1G9VSQ0_9BACL</name>
<reference evidence="2" key="1">
    <citation type="submission" date="2016-10" db="EMBL/GenBank/DDBJ databases">
        <authorList>
            <person name="Varghese N."/>
            <person name="Submissions S."/>
        </authorList>
    </citation>
    <scope>NUCLEOTIDE SEQUENCE [LARGE SCALE GENOMIC DNA]</scope>
    <source>
        <strain evidence="2">CGMCC 1.6854</strain>
    </source>
</reference>
<protein>
    <recommendedName>
        <fullName evidence="3">DUF2197 domain-containing protein</fullName>
    </recommendedName>
</protein>
<dbReference type="AlphaFoldDB" id="A0A1G9VSQ0"/>
<evidence type="ECO:0008006" key="3">
    <source>
        <dbReference type="Google" id="ProtNLM"/>
    </source>
</evidence>
<sequence>MVLYGAMKGEGCEIFYYEVICIGCRKKFKVYEGTLKYKLVKENMKGKYTCEDCGHRIRLEAIKNFFNR</sequence>
<evidence type="ECO:0000313" key="2">
    <source>
        <dbReference type="Proteomes" id="UP000199544"/>
    </source>
</evidence>
<dbReference type="Proteomes" id="UP000199544">
    <property type="component" value="Unassembled WGS sequence"/>
</dbReference>
<evidence type="ECO:0000313" key="1">
    <source>
        <dbReference type="EMBL" id="SDM75204.1"/>
    </source>
</evidence>
<dbReference type="EMBL" id="FNHW01000001">
    <property type="protein sequence ID" value="SDM75204.1"/>
    <property type="molecule type" value="Genomic_DNA"/>
</dbReference>
<proteinExistence type="predicted"/>
<organism evidence="1 2">
    <name type="scientific">Fictibacillus solisalsi</name>
    <dbReference type="NCBI Taxonomy" id="459525"/>
    <lineage>
        <taxon>Bacteria</taxon>
        <taxon>Bacillati</taxon>
        <taxon>Bacillota</taxon>
        <taxon>Bacilli</taxon>
        <taxon>Bacillales</taxon>
        <taxon>Fictibacillaceae</taxon>
        <taxon>Fictibacillus</taxon>
    </lineage>
</organism>
<accession>A0A1G9VSQ0</accession>
<dbReference type="STRING" id="459525.SAMN04488137_1771"/>
<gene>
    <name evidence="1" type="ORF">SAMN04488137_1771</name>
</gene>
<keyword evidence="2" id="KW-1185">Reference proteome</keyword>